<dbReference type="GO" id="GO:0003677">
    <property type="term" value="F:DNA binding"/>
    <property type="evidence" value="ECO:0007669"/>
    <property type="project" value="UniProtKB-UniRule"/>
</dbReference>
<sequence>MKDHSIKLTILKSLSQGGFHSGEELGEKLGISRAAISKHIKGIQTWGVDIFRVQGKGYQLAKPMHLLNHDIIQTQASNHIELIPIIDSTNQYLLDRINILDSGSVCLSEYQIKGRGRRGKEWISPFGSNLYLSMYWRLDAGIAAAMGLSLVVGVAIVEALEQLNLKGVKLKWPNDLYYQDRKLAGILVEMSGQAGSAANLVIGMGLNLMMTEKTEGITQPWASLSEVAGKQEIDRNQLAITMIQTLNKALLDYELQGMQGFVERWNRLDNFIHRPVRLIMGQRDIIGISHGINEQGAVLLETENGLETYIGGEISLRPHH</sequence>
<keyword evidence="6" id="KW-0238">DNA-binding</keyword>
<dbReference type="Pfam" id="PF03099">
    <property type="entry name" value="BPL_LplA_LipB"/>
    <property type="match status" value="1"/>
</dbReference>
<name>A0A3R9DY06_9VIBR</name>
<dbReference type="Pfam" id="PF08279">
    <property type="entry name" value="HTH_11"/>
    <property type="match status" value="1"/>
</dbReference>
<keyword evidence="6" id="KW-0805">Transcription regulation</keyword>
<dbReference type="Gene3D" id="3.30.930.10">
    <property type="entry name" value="Bira Bifunctional Protein, Domain 2"/>
    <property type="match status" value="1"/>
</dbReference>
<evidence type="ECO:0000256" key="2">
    <source>
        <dbReference type="ARBA" id="ARBA00022741"/>
    </source>
</evidence>
<dbReference type="InterPro" id="IPR030855">
    <property type="entry name" value="Bifunct_BirA"/>
</dbReference>
<comment type="function">
    <text evidence="6">Acts both as a biotin--[acetyl-CoA-carboxylase] ligase and a biotin-operon repressor. In the presence of ATP, BirA activates biotin to form the BirA-biotinyl-5'-adenylate (BirA-bio-5'-AMP or holoBirA) complex. HoloBirA can either transfer the biotinyl moiety to the biotin carboxyl carrier protein (BCCP) subunit of acetyl-CoA carboxylase, or bind to the biotin operator site and inhibit transcription of the operon.</text>
</comment>
<evidence type="ECO:0000259" key="7">
    <source>
        <dbReference type="PROSITE" id="PS51733"/>
    </source>
</evidence>
<dbReference type="FunFam" id="3.30.930.10:FF:000050">
    <property type="entry name" value="Bifunctional ligase/repressor BirA"/>
    <property type="match status" value="1"/>
</dbReference>
<dbReference type="Gene3D" id="1.10.10.10">
    <property type="entry name" value="Winged helix-like DNA-binding domain superfamily/Winged helix DNA-binding domain"/>
    <property type="match status" value="1"/>
</dbReference>
<keyword evidence="1 6" id="KW-0436">Ligase</keyword>
<feature type="domain" description="BPL/LPL catalytic" evidence="7">
    <location>
        <begin position="65"/>
        <end position="254"/>
    </location>
</feature>
<dbReference type="OrthoDB" id="9807064at2"/>
<keyword evidence="4 6" id="KW-0092">Biotin</keyword>
<dbReference type="InterPro" id="IPR045864">
    <property type="entry name" value="aa-tRNA-synth_II/BPL/LPL"/>
</dbReference>
<comment type="caution">
    <text evidence="8">The sequence shown here is derived from an EMBL/GenBank/DDBJ whole genome shotgun (WGS) entry which is preliminary data.</text>
</comment>
<dbReference type="EC" id="6.3.4.15" evidence="6"/>
<feature type="binding site" evidence="6">
    <location>
        <begin position="115"/>
        <end position="117"/>
    </location>
    <ligand>
        <name>biotin</name>
        <dbReference type="ChEBI" id="CHEBI:57586"/>
    </ligand>
</feature>
<evidence type="ECO:0000313" key="9">
    <source>
        <dbReference type="Proteomes" id="UP000269041"/>
    </source>
</evidence>
<dbReference type="RefSeq" id="WP_125322915.1">
    <property type="nucleotide sequence ID" value="NZ_AP024889.1"/>
</dbReference>
<dbReference type="NCBIfam" id="NF008847">
    <property type="entry name" value="PRK11886.1-2"/>
    <property type="match status" value="1"/>
</dbReference>
<proteinExistence type="inferred from homology"/>
<reference evidence="8 9" key="1">
    <citation type="submission" date="2018-12" db="EMBL/GenBank/DDBJ databases">
        <title>Genomic taxonomy of the Vibrionaceae family.</title>
        <authorList>
            <person name="Gomez-Gil B."/>
            <person name="Enciso-Ibarra K."/>
        </authorList>
    </citation>
    <scope>NUCLEOTIDE SEQUENCE [LARGE SCALE GENOMIC DNA]</scope>
    <source>
        <strain evidence="8 9">CAIM 594</strain>
    </source>
</reference>
<feature type="binding site" evidence="6">
    <location>
        <position position="111"/>
    </location>
    <ligand>
        <name>biotin</name>
        <dbReference type="ChEBI" id="CHEBI:57586"/>
    </ligand>
</feature>
<dbReference type="InterPro" id="IPR013196">
    <property type="entry name" value="HTH_11"/>
</dbReference>
<feature type="DNA-binding region" description="H-T-H motif" evidence="6">
    <location>
        <begin position="22"/>
        <end position="41"/>
    </location>
</feature>
<dbReference type="InterPro" id="IPR008988">
    <property type="entry name" value="Transcriptional_repressor_C"/>
</dbReference>
<dbReference type="HAMAP" id="MF_00978">
    <property type="entry name" value="Bifunct_BirA"/>
    <property type="match status" value="1"/>
</dbReference>
<dbReference type="SUPFAM" id="SSF55681">
    <property type="entry name" value="Class II aaRS and biotin synthetases"/>
    <property type="match status" value="1"/>
</dbReference>
<keyword evidence="9" id="KW-1185">Reference proteome</keyword>
<keyword evidence="2 6" id="KW-0547">Nucleotide-binding</keyword>
<comment type="similarity">
    <text evidence="6">Belongs to the biotin--protein ligase family.</text>
</comment>
<keyword evidence="3 6" id="KW-0067">ATP-binding</keyword>
<dbReference type="PANTHER" id="PTHR12835">
    <property type="entry name" value="BIOTIN PROTEIN LIGASE"/>
    <property type="match status" value="1"/>
</dbReference>
<keyword evidence="6" id="KW-0804">Transcription</keyword>
<gene>
    <name evidence="6 8" type="primary">birA</name>
    <name evidence="8" type="ORF">EJA03_16885</name>
</gene>
<dbReference type="PANTHER" id="PTHR12835:SF5">
    <property type="entry name" value="BIOTIN--PROTEIN LIGASE"/>
    <property type="match status" value="1"/>
</dbReference>
<accession>A0A3R9DY06</accession>
<evidence type="ECO:0000256" key="4">
    <source>
        <dbReference type="ARBA" id="ARBA00023267"/>
    </source>
</evidence>
<dbReference type="CDD" id="cd16442">
    <property type="entry name" value="BPL"/>
    <property type="match status" value="1"/>
</dbReference>
<dbReference type="GO" id="GO:0005524">
    <property type="term" value="F:ATP binding"/>
    <property type="evidence" value="ECO:0007669"/>
    <property type="project" value="UniProtKB-UniRule"/>
</dbReference>
<dbReference type="InterPro" id="IPR004408">
    <property type="entry name" value="Biotin_CoA_COase_ligase"/>
</dbReference>
<dbReference type="Pfam" id="PF02237">
    <property type="entry name" value="BPL_C"/>
    <property type="match status" value="1"/>
</dbReference>
<dbReference type="GO" id="GO:0005737">
    <property type="term" value="C:cytoplasm"/>
    <property type="evidence" value="ECO:0007669"/>
    <property type="project" value="TreeGrafter"/>
</dbReference>
<evidence type="ECO:0000313" key="8">
    <source>
        <dbReference type="EMBL" id="RSD29877.1"/>
    </source>
</evidence>
<dbReference type="Gene3D" id="2.30.30.100">
    <property type="match status" value="1"/>
</dbReference>
<dbReference type="PROSITE" id="PS51733">
    <property type="entry name" value="BPL_LPL_CATALYTIC"/>
    <property type="match status" value="1"/>
</dbReference>
<feature type="binding site" evidence="6">
    <location>
        <position position="182"/>
    </location>
    <ligand>
        <name>biotin</name>
        <dbReference type="ChEBI" id="CHEBI:57586"/>
    </ligand>
</feature>
<evidence type="ECO:0000256" key="5">
    <source>
        <dbReference type="ARBA" id="ARBA00047846"/>
    </source>
</evidence>
<evidence type="ECO:0000256" key="3">
    <source>
        <dbReference type="ARBA" id="ARBA00022840"/>
    </source>
</evidence>
<evidence type="ECO:0000256" key="1">
    <source>
        <dbReference type="ARBA" id="ARBA00022598"/>
    </source>
</evidence>
<dbReference type="Proteomes" id="UP000269041">
    <property type="component" value="Unassembled WGS sequence"/>
</dbReference>
<dbReference type="InterPro" id="IPR003142">
    <property type="entry name" value="BPL_C"/>
</dbReference>
<dbReference type="InterPro" id="IPR004143">
    <property type="entry name" value="BPL_LPL_catalytic"/>
</dbReference>
<comment type="catalytic activity">
    <reaction evidence="5 6">
        <text>biotin + L-lysyl-[protein] + ATP = N(6)-biotinyl-L-lysyl-[protein] + AMP + diphosphate + H(+)</text>
        <dbReference type="Rhea" id="RHEA:11756"/>
        <dbReference type="Rhea" id="RHEA-COMP:9752"/>
        <dbReference type="Rhea" id="RHEA-COMP:10505"/>
        <dbReference type="ChEBI" id="CHEBI:15378"/>
        <dbReference type="ChEBI" id="CHEBI:29969"/>
        <dbReference type="ChEBI" id="CHEBI:30616"/>
        <dbReference type="ChEBI" id="CHEBI:33019"/>
        <dbReference type="ChEBI" id="CHEBI:57586"/>
        <dbReference type="ChEBI" id="CHEBI:83144"/>
        <dbReference type="ChEBI" id="CHEBI:456215"/>
        <dbReference type="EC" id="6.3.4.15"/>
    </reaction>
</comment>
<dbReference type="InterPro" id="IPR036388">
    <property type="entry name" value="WH-like_DNA-bd_sf"/>
</dbReference>
<dbReference type="GO" id="GO:0006355">
    <property type="term" value="P:regulation of DNA-templated transcription"/>
    <property type="evidence" value="ECO:0007669"/>
    <property type="project" value="UniProtKB-UniRule"/>
</dbReference>
<organism evidence="8 9">
    <name type="scientific">Vibrio pectenicida</name>
    <dbReference type="NCBI Taxonomy" id="62763"/>
    <lineage>
        <taxon>Bacteria</taxon>
        <taxon>Pseudomonadati</taxon>
        <taxon>Pseudomonadota</taxon>
        <taxon>Gammaproteobacteria</taxon>
        <taxon>Vibrionales</taxon>
        <taxon>Vibrionaceae</taxon>
        <taxon>Vibrio</taxon>
    </lineage>
</organism>
<feature type="binding site" evidence="6">
    <location>
        <begin position="88"/>
        <end position="90"/>
    </location>
    <ligand>
        <name>biotin</name>
        <dbReference type="ChEBI" id="CHEBI:57586"/>
    </ligand>
</feature>
<protein>
    <recommendedName>
        <fullName evidence="6">Bifunctional ligase/repressor BirA</fullName>
    </recommendedName>
    <alternativeName>
        <fullName evidence="6">Biotin operon repressor</fullName>
    </alternativeName>
    <alternativeName>
        <fullName evidence="6">Biotin--[acetyl-CoA-carboxylase] ligase</fullName>
        <ecNumber evidence="6">6.3.4.15</ecNumber>
    </alternativeName>
    <alternativeName>
        <fullName evidence="6">Biotin--protein ligase</fullName>
    </alternativeName>
    <alternativeName>
        <fullName evidence="6">Biotin-[acetyl-CoA carboxylase] synthetase</fullName>
    </alternativeName>
</protein>
<dbReference type="SUPFAM" id="SSF50037">
    <property type="entry name" value="C-terminal domain of transcriptional repressors"/>
    <property type="match status" value="1"/>
</dbReference>
<dbReference type="EMBL" id="RSFA01000102">
    <property type="protein sequence ID" value="RSD29877.1"/>
    <property type="molecule type" value="Genomic_DNA"/>
</dbReference>
<dbReference type="SUPFAM" id="SSF46785">
    <property type="entry name" value="Winged helix' DNA-binding domain"/>
    <property type="match status" value="1"/>
</dbReference>
<dbReference type="GO" id="GO:0004077">
    <property type="term" value="F:biotin--[biotin carboxyl-carrier protein] ligase activity"/>
    <property type="evidence" value="ECO:0007669"/>
    <property type="project" value="UniProtKB-UniRule"/>
</dbReference>
<dbReference type="InterPro" id="IPR036390">
    <property type="entry name" value="WH_DNA-bd_sf"/>
</dbReference>
<dbReference type="AlphaFoldDB" id="A0A3R9DY06"/>
<keyword evidence="6" id="KW-0678">Repressor</keyword>
<dbReference type="FunFam" id="1.10.10.10:FF:000356">
    <property type="entry name" value="Bifunctional ligase/repressor BirA"/>
    <property type="match status" value="1"/>
</dbReference>
<evidence type="ECO:0000256" key="6">
    <source>
        <dbReference type="HAMAP-Rule" id="MF_00978"/>
    </source>
</evidence>
<dbReference type="NCBIfam" id="TIGR00121">
    <property type="entry name" value="birA_ligase"/>
    <property type="match status" value="1"/>
</dbReference>